<dbReference type="InterPro" id="IPR051782">
    <property type="entry name" value="ABC_Transporter_VariousFunc"/>
</dbReference>
<comment type="caution">
    <text evidence="5">The sequence shown here is derived from an EMBL/GenBank/DDBJ whole genome shotgun (WGS) entry which is preliminary data.</text>
</comment>
<dbReference type="InterPro" id="IPR017871">
    <property type="entry name" value="ABC_transporter-like_CS"/>
</dbReference>
<feature type="domain" description="ABC transporter" evidence="4">
    <location>
        <begin position="3"/>
        <end position="234"/>
    </location>
</feature>
<evidence type="ECO:0000256" key="3">
    <source>
        <dbReference type="ARBA" id="ARBA00022840"/>
    </source>
</evidence>
<dbReference type="PANTHER" id="PTHR42939">
    <property type="entry name" value="ABC TRANSPORTER ATP-BINDING PROTEIN ALBC-RELATED"/>
    <property type="match status" value="1"/>
</dbReference>
<dbReference type="Pfam" id="PF00005">
    <property type="entry name" value="ABC_tran"/>
    <property type="match status" value="1"/>
</dbReference>
<evidence type="ECO:0000259" key="4">
    <source>
        <dbReference type="PROSITE" id="PS50893"/>
    </source>
</evidence>
<keyword evidence="2" id="KW-0547">Nucleotide-binding</keyword>
<evidence type="ECO:0000313" key="5">
    <source>
        <dbReference type="EMBL" id="NEA89723.1"/>
    </source>
</evidence>
<name>A0A6G3R1U7_9ACTN</name>
<dbReference type="Gene3D" id="3.40.50.300">
    <property type="entry name" value="P-loop containing nucleotide triphosphate hydrolases"/>
    <property type="match status" value="1"/>
</dbReference>
<accession>A0A6G3R1U7</accession>
<dbReference type="SMART" id="SM00382">
    <property type="entry name" value="AAA"/>
    <property type="match status" value="1"/>
</dbReference>
<dbReference type="GO" id="GO:0016887">
    <property type="term" value="F:ATP hydrolysis activity"/>
    <property type="evidence" value="ECO:0007669"/>
    <property type="project" value="InterPro"/>
</dbReference>
<keyword evidence="3 5" id="KW-0067">ATP-binding</keyword>
<dbReference type="EMBL" id="JAAGMD010000764">
    <property type="protein sequence ID" value="NEA89723.1"/>
    <property type="molecule type" value="Genomic_DNA"/>
</dbReference>
<protein>
    <submittedName>
        <fullName evidence="5">ATP-binding cassette domain-containing protein</fullName>
    </submittedName>
</protein>
<proteinExistence type="predicted"/>
<reference evidence="5" key="1">
    <citation type="submission" date="2020-01" db="EMBL/GenBank/DDBJ databases">
        <title>Insect and environment-associated Actinomycetes.</title>
        <authorList>
            <person name="Currrie C."/>
            <person name="Chevrette M."/>
            <person name="Carlson C."/>
            <person name="Stubbendieck R."/>
            <person name="Wendt-Pienkowski E."/>
        </authorList>
    </citation>
    <scope>NUCLEOTIDE SEQUENCE</scope>
    <source>
        <strain evidence="5">SID14436</strain>
    </source>
</reference>
<gene>
    <name evidence="5" type="ORF">G3I53_27695</name>
</gene>
<sequence length="247" mass="26090">MTLEISRCTYGYRRGVHVLDELSLTFGRGCTVLLGPNGAGKSTLLGVAATAIEPDSGRVSLRGLVPDSAKARKKYRSRVGWLPQQVKPVAGLKLREQVAYAGWLKGMSRRAAWDAAAPALDRVGLAGLGARTGRQLSGGQLRRLGIAQTLVHGAHVVLMDEPTAGLDPHQRGVFRDLIGELAGTTSFVVSTHQTEDLAEIFDSVVVLDRGAVRFQGPVDAFLATAPPGVAPGRLAEAAYAGFVRGEA</sequence>
<dbReference type="PANTHER" id="PTHR42939:SF1">
    <property type="entry name" value="ABC TRANSPORTER ATP-BINDING PROTEIN ALBC-RELATED"/>
    <property type="match status" value="1"/>
</dbReference>
<dbReference type="RefSeq" id="WP_164336012.1">
    <property type="nucleotide sequence ID" value="NZ_JAAGMD010000764.1"/>
</dbReference>
<dbReference type="GO" id="GO:0005524">
    <property type="term" value="F:ATP binding"/>
    <property type="evidence" value="ECO:0007669"/>
    <property type="project" value="UniProtKB-KW"/>
</dbReference>
<evidence type="ECO:0000256" key="1">
    <source>
        <dbReference type="ARBA" id="ARBA00022448"/>
    </source>
</evidence>
<dbReference type="InterPro" id="IPR003439">
    <property type="entry name" value="ABC_transporter-like_ATP-bd"/>
</dbReference>
<organism evidence="5">
    <name type="scientific">Streptomyces sp. SID14436</name>
    <dbReference type="NCBI Taxonomy" id="2706070"/>
    <lineage>
        <taxon>Bacteria</taxon>
        <taxon>Bacillati</taxon>
        <taxon>Actinomycetota</taxon>
        <taxon>Actinomycetes</taxon>
        <taxon>Kitasatosporales</taxon>
        <taxon>Streptomycetaceae</taxon>
        <taxon>Streptomyces</taxon>
    </lineage>
</organism>
<dbReference type="AlphaFoldDB" id="A0A6G3R1U7"/>
<dbReference type="SUPFAM" id="SSF52540">
    <property type="entry name" value="P-loop containing nucleoside triphosphate hydrolases"/>
    <property type="match status" value="1"/>
</dbReference>
<dbReference type="InterPro" id="IPR027417">
    <property type="entry name" value="P-loop_NTPase"/>
</dbReference>
<keyword evidence="1" id="KW-0813">Transport</keyword>
<dbReference type="PROSITE" id="PS50893">
    <property type="entry name" value="ABC_TRANSPORTER_2"/>
    <property type="match status" value="1"/>
</dbReference>
<dbReference type="PROSITE" id="PS00211">
    <property type="entry name" value="ABC_TRANSPORTER_1"/>
    <property type="match status" value="1"/>
</dbReference>
<dbReference type="InterPro" id="IPR003593">
    <property type="entry name" value="AAA+_ATPase"/>
</dbReference>
<evidence type="ECO:0000256" key="2">
    <source>
        <dbReference type="ARBA" id="ARBA00022741"/>
    </source>
</evidence>